<evidence type="ECO:0000256" key="1">
    <source>
        <dbReference type="SAM" id="MobiDB-lite"/>
    </source>
</evidence>
<sequence length="108" mass="11894">MRVKLQFNPACHRPIAGCETAAGTRYSDAGPATGARPLPQTTPIRLAGRHADTLPSYGSYSRDRCRTPLRHNASRTRPPTSVAARRSDAPRDRRLALPPPEVVRRRQG</sequence>
<comment type="caution">
    <text evidence="2">The sequence shown here is derived from an EMBL/GenBank/DDBJ whole genome shotgun (WGS) entry which is preliminary data.</text>
</comment>
<feature type="compositionally biased region" description="Basic and acidic residues" evidence="1">
    <location>
        <begin position="85"/>
        <end position="95"/>
    </location>
</feature>
<organism evidence="2 3">
    <name type="scientific">Leishmania shawi</name>
    <dbReference type="NCBI Taxonomy" id="5680"/>
    <lineage>
        <taxon>Eukaryota</taxon>
        <taxon>Discoba</taxon>
        <taxon>Euglenozoa</taxon>
        <taxon>Kinetoplastea</taxon>
        <taxon>Metakinetoplastina</taxon>
        <taxon>Trypanosomatida</taxon>
        <taxon>Trypanosomatidae</taxon>
        <taxon>Leishmaniinae</taxon>
        <taxon>Leishmania</taxon>
        <taxon>Leishmania guyanensis species complex</taxon>
    </lineage>
</organism>
<accession>A0AAW3CA00</accession>
<name>A0AAW3CA00_9TRYP</name>
<reference evidence="2" key="1">
    <citation type="submission" date="2024-02" db="EMBL/GenBank/DDBJ databases">
        <title>FIRST GENOME SEQUENCES OF Leishmania (Viannia) shawi, Leishmania (Viannia) lindenbergi AND Leishmania (Viannia) utingensis.</title>
        <authorList>
            <person name="Resadore F."/>
            <person name="Custodio M.G.F."/>
            <person name="Boite M.C."/>
            <person name="Cupolillo E."/>
            <person name="Ferreira G.E.M."/>
        </authorList>
    </citation>
    <scope>NUCLEOTIDE SEQUENCE</scope>
    <source>
        <strain evidence="2">MHOM/BR/2013/18 LTA MLF</strain>
    </source>
</reference>
<protein>
    <submittedName>
        <fullName evidence="2">Uncharacterized protein</fullName>
    </submittedName>
</protein>
<gene>
    <name evidence="2" type="ORF">Q4I32_000012</name>
</gene>
<evidence type="ECO:0000313" key="2">
    <source>
        <dbReference type="EMBL" id="KAL0531550.1"/>
    </source>
</evidence>
<dbReference type="EMBL" id="JBAMZJ010000001">
    <property type="protein sequence ID" value="KAL0531550.1"/>
    <property type="molecule type" value="Genomic_DNA"/>
</dbReference>
<dbReference type="AlphaFoldDB" id="A0AAW3CA00"/>
<proteinExistence type="predicted"/>
<dbReference type="Proteomes" id="UP001500493">
    <property type="component" value="Unassembled WGS sequence"/>
</dbReference>
<feature type="region of interest" description="Disordered" evidence="1">
    <location>
        <begin position="23"/>
        <end position="42"/>
    </location>
</feature>
<evidence type="ECO:0000313" key="3">
    <source>
        <dbReference type="Proteomes" id="UP001500493"/>
    </source>
</evidence>
<feature type="region of interest" description="Disordered" evidence="1">
    <location>
        <begin position="50"/>
        <end position="108"/>
    </location>
</feature>